<feature type="region of interest" description="Disordered" evidence="2">
    <location>
        <begin position="354"/>
        <end position="384"/>
    </location>
</feature>
<feature type="non-terminal residue" evidence="3">
    <location>
        <position position="384"/>
    </location>
</feature>
<evidence type="ECO:0000256" key="1">
    <source>
        <dbReference type="SAM" id="Coils"/>
    </source>
</evidence>
<evidence type="ECO:0000313" key="3">
    <source>
        <dbReference type="EMBL" id="KAJ3027888.1"/>
    </source>
</evidence>
<sequence length="384" mass="43465">PAHLHHVVSKRKWDDTEATLQEDELDRQQEQLETLEATIREHLGTGKFFLVAAALRQIEEDKLYSPEKSIYTYAKNKFSFSRRTTNTYLCSANVYESLVEDKSLPVPVNISHIRSLHKFTPDVRRHIWKEVCHSGQTITEEHVVAMTVKYETGVKFTDLSNEIYTSPEIITLARKVLSKPQFTLDPASCHFANNLHTPPLASHIFDESQNGLHQPWHGDVWLSPPLGSDHDGSRQSKWFLAADGKFLNREITSCMVLLQVDLGSIWFTRVQRWPHVYFSQRLTFSTPTGREKVCQDASHVLVYMGDKIESFCTIFGRVGAIPGFNTWAYKSNPVHSNSLNSLYPPPMFPPTLLELESSSSSSSSSESPHKLSLPYPPSSSSSSS</sequence>
<keyword evidence="1" id="KW-0175">Coiled coil</keyword>
<evidence type="ECO:0000313" key="4">
    <source>
        <dbReference type="Proteomes" id="UP001212841"/>
    </source>
</evidence>
<organism evidence="3 4">
    <name type="scientific">Rhizophlyctis rosea</name>
    <dbReference type="NCBI Taxonomy" id="64517"/>
    <lineage>
        <taxon>Eukaryota</taxon>
        <taxon>Fungi</taxon>
        <taxon>Fungi incertae sedis</taxon>
        <taxon>Chytridiomycota</taxon>
        <taxon>Chytridiomycota incertae sedis</taxon>
        <taxon>Chytridiomycetes</taxon>
        <taxon>Rhizophlyctidales</taxon>
        <taxon>Rhizophlyctidaceae</taxon>
        <taxon>Rhizophlyctis</taxon>
    </lineage>
</organism>
<reference evidence="3" key="1">
    <citation type="submission" date="2020-05" db="EMBL/GenBank/DDBJ databases">
        <title>Phylogenomic resolution of chytrid fungi.</title>
        <authorList>
            <person name="Stajich J.E."/>
            <person name="Amses K."/>
            <person name="Simmons R."/>
            <person name="Seto K."/>
            <person name="Myers J."/>
            <person name="Bonds A."/>
            <person name="Quandt C.A."/>
            <person name="Barry K."/>
            <person name="Liu P."/>
            <person name="Grigoriev I."/>
            <person name="Longcore J.E."/>
            <person name="James T.Y."/>
        </authorList>
    </citation>
    <scope>NUCLEOTIDE SEQUENCE</scope>
    <source>
        <strain evidence="3">JEL0318</strain>
    </source>
</reference>
<gene>
    <name evidence="3" type="ORF">HK097_006065</name>
</gene>
<feature type="non-terminal residue" evidence="3">
    <location>
        <position position="1"/>
    </location>
</feature>
<dbReference type="Proteomes" id="UP001212841">
    <property type="component" value="Unassembled WGS sequence"/>
</dbReference>
<keyword evidence="4" id="KW-1185">Reference proteome</keyword>
<dbReference type="EMBL" id="JADGJD010002843">
    <property type="protein sequence ID" value="KAJ3027888.1"/>
    <property type="molecule type" value="Genomic_DNA"/>
</dbReference>
<evidence type="ECO:0000256" key="2">
    <source>
        <dbReference type="SAM" id="MobiDB-lite"/>
    </source>
</evidence>
<feature type="coiled-coil region" evidence="1">
    <location>
        <begin position="18"/>
        <end position="45"/>
    </location>
</feature>
<protein>
    <submittedName>
        <fullName evidence="3">Uncharacterized protein</fullName>
    </submittedName>
</protein>
<accession>A0AAD5RZQ9</accession>
<name>A0AAD5RZQ9_9FUNG</name>
<proteinExistence type="predicted"/>
<dbReference type="AlphaFoldDB" id="A0AAD5RZQ9"/>
<comment type="caution">
    <text evidence="3">The sequence shown here is derived from an EMBL/GenBank/DDBJ whole genome shotgun (WGS) entry which is preliminary data.</text>
</comment>